<comment type="caution">
    <text evidence="1">The sequence shown here is derived from an EMBL/GenBank/DDBJ whole genome shotgun (WGS) entry which is preliminary data.</text>
</comment>
<accession>A0A4R1RD46</accession>
<sequence>MRRAIWNLLGIVLLIVFLVPVVQAEEATQNIQNPMGWMNQLEEMTLGTVQPGSLLERLDQFEMLVTGKRRDASLVERLTRLDTVILTNQPQDISLLYKTQALEWALFKEVKSGPLKSRLEQMEQLLFGRIYAGPLTKRLEKLVNQIYPGGVVRGRWVSIPEGLLIRVRMLNELNSKQNHSGDSFQYEAAETVMYNQAIVFPKGMRSVGLLREIKRPGNLGRDAVLKVDFQKLRALDGTPVAADYGAKASEMNSSHTRAVGISTAGMMAFGPGGILFGMVIKGKEKVIPEGSEFYIQVAEPARIYTLIDDRR</sequence>
<dbReference type="RefSeq" id="WP_132015260.1">
    <property type="nucleotide sequence ID" value="NZ_SLUN01000020.1"/>
</dbReference>
<dbReference type="AlphaFoldDB" id="A0A4R1RD46"/>
<dbReference type="Proteomes" id="UP000295008">
    <property type="component" value="Unassembled WGS sequence"/>
</dbReference>
<evidence type="ECO:0000313" key="1">
    <source>
        <dbReference type="EMBL" id="TCL63736.1"/>
    </source>
</evidence>
<evidence type="ECO:0000313" key="2">
    <source>
        <dbReference type="Proteomes" id="UP000295008"/>
    </source>
</evidence>
<dbReference type="OrthoDB" id="581815at2"/>
<gene>
    <name evidence="1" type="ORF">EDC14_102021</name>
</gene>
<name>A0A4R1RD46_HYDET</name>
<keyword evidence="2" id="KW-1185">Reference proteome</keyword>
<reference evidence="1 2" key="1">
    <citation type="submission" date="2019-03" db="EMBL/GenBank/DDBJ databases">
        <title>Genomic Encyclopedia of Type Strains, Phase IV (KMG-IV): sequencing the most valuable type-strain genomes for metagenomic binning, comparative biology and taxonomic classification.</title>
        <authorList>
            <person name="Goeker M."/>
        </authorList>
    </citation>
    <scope>NUCLEOTIDE SEQUENCE [LARGE SCALE GENOMIC DNA]</scope>
    <source>
        <strain evidence="1 2">LX-B</strain>
    </source>
</reference>
<proteinExistence type="predicted"/>
<organism evidence="1 2">
    <name type="scientific">Hydrogenispora ethanolica</name>
    <dbReference type="NCBI Taxonomy" id="1082276"/>
    <lineage>
        <taxon>Bacteria</taxon>
        <taxon>Bacillati</taxon>
        <taxon>Bacillota</taxon>
        <taxon>Hydrogenispora</taxon>
    </lineage>
</organism>
<protein>
    <submittedName>
        <fullName evidence="1">Uncharacterized protein</fullName>
    </submittedName>
</protein>
<dbReference type="EMBL" id="SLUN01000020">
    <property type="protein sequence ID" value="TCL63736.1"/>
    <property type="molecule type" value="Genomic_DNA"/>
</dbReference>